<keyword evidence="1" id="KW-0378">Hydrolase</keyword>
<evidence type="ECO:0000313" key="2">
    <source>
        <dbReference type="Proteomes" id="UP000318212"/>
    </source>
</evidence>
<name>A0A507ZXX1_9GAMM</name>
<dbReference type="NCBIfam" id="TIGR01488">
    <property type="entry name" value="HAD-SF-IB"/>
    <property type="match status" value="1"/>
</dbReference>
<dbReference type="GO" id="GO:0005737">
    <property type="term" value="C:cytoplasm"/>
    <property type="evidence" value="ECO:0007669"/>
    <property type="project" value="TreeGrafter"/>
</dbReference>
<dbReference type="Gene3D" id="3.40.50.1000">
    <property type="entry name" value="HAD superfamily/HAD-like"/>
    <property type="match status" value="1"/>
</dbReference>
<accession>A0A507ZXX1</accession>
<dbReference type="GO" id="GO:0000287">
    <property type="term" value="F:magnesium ion binding"/>
    <property type="evidence" value="ECO:0007669"/>
    <property type="project" value="TreeGrafter"/>
</dbReference>
<dbReference type="InterPro" id="IPR050582">
    <property type="entry name" value="HAD-like_SerB"/>
</dbReference>
<dbReference type="PANTHER" id="PTHR43344">
    <property type="entry name" value="PHOSPHOSERINE PHOSPHATASE"/>
    <property type="match status" value="1"/>
</dbReference>
<dbReference type="EMBL" id="VICE01000108">
    <property type="protein sequence ID" value="TQD42349.1"/>
    <property type="molecule type" value="Genomic_DNA"/>
</dbReference>
<dbReference type="Gene3D" id="1.20.1440.100">
    <property type="entry name" value="SG protein - dephosphorylation function"/>
    <property type="match status" value="1"/>
</dbReference>
<evidence type="ECO:0000313" key="1">
    <source>
        <dbReference type="EMBL" id="TQD42349.1"/>
    </source>
</evidence>
<dbReference type="InterPro" id="IPR036412">
    <property type="entry name" value="HAD-like_sf"/>
</dbReference>
<keyword evidence="2" id="KW-1185">Reference proteome</keyword>
<dbReference type="RefSeq" id="WP_141518985.1">
    <property type="nucleotide sequence ID" value="NZ_VICE01000108.1"/>
</dbReference>
<dbReference type="GO" id="GO:0006564">
    <property type="term" value="P:L-serine biosynthetic process"/>
    <property type="evidence" value="ECO:0007669"/>
    <property type="project" value="TreeGrafter"/>
</dbReference>
<comment type="caution">
    <text evidence="1">The sequence shown here is derived from an EMBL/GenBank/DDBJ whole genome shotgun (WGS) entry which is preliminary data.</text>
</comment>
<dbReference type="NCBIfam" id="TIGR01490">
    <property type="entry name" value="HAD-SF-IB-hyp1"/>
    <property type="match status" value="1"/>
</dbReference>
<dbReference type="AlphaFoldDB" id="A0A507ZXX1"/>
<proteinExistence type="predicted"/>
<gene>
    <name evidence="1" type="ORF">FKV25_11715</name>
</gene>
<dbReference type="GO" id="GO:0036424">
    <property type="term" value="F:L-phosphoserine phosphatase activity"/>
    <property type="evidence" value="ECO:0007669"/>
    <property type="project" value="TreeGrafter"/>
</dbReference>
<dbReference type="CDD" id="cd02612">
    <property type="entry name" value="HAD_PGPPase"/>
    <property type="match status" value="1"/>
</dbReference>
<reference evidence="1 2" key="1">
    <citation type="submission" date="2019-06" db="EMBL/GenBank/DDBJ databases">
        <title>Lysobacter alkalisoli sp. nov. isolated from saline soil.</title>
        <authorList>
            <person name="Sun J.-Q."/>
            <person name="Xu L."/>
        </authorList>
    </citation>
    <scope>NUCLEOTIDE SEQUENCE [LARGE SCALE GENOMIC DNA]</scope>
    <source>
        <strain evidence="1 2">JCM 31130</strain>
    </source>
</reference>
<dbReference type="SUPFAM" id="SSF56784">
    <property type="entry name" value="HAD-like"/>
    <property type="match status" value="1"/>
</dbReference>
<sequence>MDLALFDFDHTITDRDSFSAFLKAHVPARRRCWGGLLVAPLLLGYYRLHLVSGTTLRRAVARVGLKGLPREALAAAALAWSRDVLPGFVRPVALERIRWHQARGDTVVVVSASLDLYLRDWCRREGLELLCSQLGHRDGRLTGYYRGVDCGGAHKVRRILKRYRLTDYRAIHAYGDSEEDEAMLSLADHRVYRWQGFEAASPAARTARNGFSSR</sequence>
<dbReference type="Pfam" id="PF12710">
    <property type="entry name" value="HAD"/>
    <property type="match status" value="1"/>
</dbReference>
<dbReference type="InterPro" id="IPR023214">
    <property type="entry name" value="HAD_sf"/>
</dbReference>
<organism evidence="1 2">
    <name type="scientific">Marilutibacter aestuarii</name>
    <dbReference type="NCBI Taxonomy" id="1706195"/>
    <lineage>
        <taxon>Bacteria</taxon>
        <taxon>Pseudomonadati</taxon>
        <taxon>Pseudomonadota</taxon>
        <taxon>Gammaproteobacteria</taxon>
        <taxon>Lysobacterales</taxon>
        <taxon>Lysobacteraceae</taxon>
        <taxon>Marilutibacter</taxon>
    </lineage>
</organism>
<protein>
    <submittedName>
        <fullName evidence="1">HAD family hydrolase</fullName>
    </submittedName>
</protein>
<dbReference type="OrthoDB" id="9784466at2"/>
<dbReference type="InterPro" id="IPR006385">
    <property type="entry name" value="HAD_hydro_SerB1"/>
</dbReference>
<dbReference type="PANTHER" id="PTHR43344:SF14">
    <property type="entry name" value="HAD-IB FAMILY HYDROLASE"/>
    <property type="match status" value="1"/>
</dbReference>
<dbReference type="Proteomes" id="UP000318212">
    <property type="component" value="Unassembled WGS sequence"/>
</dbReference>